<dbReference type="GO" id="GO:0003676">
    <property type="term" value="F:nucleic acid binding"/>
    <property type="evidence" value="ECO:0007669"/>
    <property type="project" value="InterPro"/>
</dbReference>
<keyword evidence="4" id="KW-1185">Reference proteome</keyword>
<dbReference type="InterPro" id="IPR012337">
    <property type="entry name" value="RNaseH-like_sf"/>
</dbReference>
<dbReference type="SUPFAM" id="SSF53098">
    <property type="entry name" value="Ribonuclease H-like"/>
    <property type="match status" value="1"/>
</dbReference>
<dbReference type="PANTHER" id="PTHR46889:SF4">
    <property type="entry name" value="TRANSPOSASE INSO FOR INSERTION SEQUENCE ELEMENT IS911B-RELATED"/>
    <property type="match status" value="1"/>
</dbReference>
<name>A0A7W7ZI94_9BACT</name>
<sequence>MASRMAAVEATGRSDRQASGADRDASARHPGAGQAAFSRCDHRQQHALPIAPNLLSRNFTVAWANTVWAGDTTYIPTREGWLYLAVALDLFSRRIVGWAMGEAITAELACRALDMAWHCRPPAPGLIFQSDRGSQYASAAFTARLKEYGMRASMSRKETAGTSPARRRCSDP</sequence>
<evidence type="ECO:0000313" key="4">
    <source>
        <dbReference type="Proteomes" id="UP000540989"/>
    </source>
</evidence>
<dbReference type="InterPro" id="IPR036397">
    <property type="entry name" value="RNaseH_sf"/>
</dbReference>
<gene>
    <name evidence="3" type="ORF">HDF16_004765</name>
</gene>
<accession>A0A7W7ZI94</accession>
<dbReference type="InterPro" id="IPR001584">
    <property type="entry name" value="Integrase_cat-core"/>
</dbReference>
<evidence type="ECO:0000313" key="3">
    <source>
        <dbReference type="EMBL" id="MBB5060029.1"/>
    </source>
</evidence>
<feature type="compositionally biased region" description="Basic and acidic residues" evidence="1">
    <location>
        <begin position="12"/>
        <end position="27"/>
    </location>
</feature>
<feature type="region of interest" description="Disordered" evidence="1">
    <location>
        <begin position="1"/>
        <end position="35"/>
    </location>
</feature>
<dbReference type="AlphaFoldDB" id="A0A7W7ZI94"/>
<organism evidence="3 4">
    <name type="scientific">Granulicella aggregans</name>
    <dbReference type="NCBI Taxonomy" id="474949"/>
    <lineage>
        <taxon>Bacteria</taxon>
        <taxon>Pseudomonadati</taxon>
        <taxon>Acidobacteriota</taxon>
        <taxon>Terriglobia</taxon>
        <taxon>Terriglobales</taxon>
        <taxon>Acidobacteriaceae</taxon>
        <taxon>Granulicella</taxon>
    </lineage>
</organism>
<dbReference type="GO" id="GO:0015074">
    <property type="term" value="P:DNA integration"/>
    <property type="evidence" value="ECO:0007669"/>
    <property type="project" value="InterPro"/>
</dbReference>
<dbReference type="EMBL" id="JACHIP010000009">
    <property type="protein sequence ID" value="MBB5060029.1"/>
    <property type="molecule type" value="Genomic_DNA"/>
</dbReference>
<dbReference type="Proteomes" id="UP000540989">
    <property type="component" value="Unassembled WGS sequence"/>
</dbReference>
<proteinExistence type="predicted"/>
<dbReference type="Gene3D" id="3.30.420.10">
    <property type="entry name" value="Ribonuclease H-like superfamily/Ribonuclease H"/>
    <property type="match status" value="1"/>
</dbReference>
<reference evidence="3 4" key="1">
    <citation type="submission" date="2020-08" db="EMBL/GenBank/DDBJ databases">
        <title>Genomic Encyclopedia of Type Strains, Phase IV (KMG-V): Genome sequencing to study the core and pangenomes of soil and plant-associated prokaryotes.</title>
        <authorList>
            <person name="Whitman W."/>
        </authorList>
    </citation>
    <scope>NUCLEOTIDE SEQUENCE [LARGE SCALE GENOMIC DNA]</scope>
    <source>
        <strain evidence="3 4">M8UP14</strain>
    </source>
</reference>
<comment type="caution">
    <text evidence="3">The sequence shown here is derived from an EMBL/GenBank/DDBJ whole genome shotgun (WGS) entry which is preliminary data.</text>
</comment>
<dbReference type="InterPro" id="IPR050900">
    <property type="entry name" value="Transposase_IS3/IS150/IS904"/>
</dbReference>
<feature type="domain" description="Integrase catalytic" evidence="2">
    <location>
        <begin position="48"/>
        <end position="172"/>
    </location>
</feature>
<dbReference type="PROSITE" id="PS50994">
    <property type="entry name" value="INTEGRASE"/>
    <property type="match status" value="1"/>
</dbReference>
<evidence type="ECO:0000256" key="1">
    <source>
        <dbReference type="SAM" id="MobiDB-lite"/>
    </source>
</evidence>
<feature type="region of interest" description="Disordered" evidence="1">
    <location>
        <begin position="153"/>
        <end position="172"/>
    </location>
</feature>
<evidence type="ECO:0000259" key="2">
    <source>
        <dbReference type="PROSITE" id="PS50994"/>
    </source>
</evidence>
<dbReference type="PANTHER" id="PTHR46889">
    <property type="entry name" value="TRANSPOSASE INSF FOR INSERTION SEQUENCE IS3B-RELATED"/>
    <property type="match status" value="1"/>
</dbReference>
<dbReference type="Pfam" id="PF00665">
    <property type="entry name" value="rve"/>
    <property type="match status" value="1"/>
</dbReference>
<protein>
    <submittedName>
        <fullName evidence="3">Transposase InsO family protein</fullName>
    </submittedName>
</protein>